<dbReference type="Gene3D" id="1.10.10.60">
    <property type="entry name" value="Homeodomain-like"/>
    <property type="match status" value="1"/>
</dbReference>
<evidence type="ECO:0008006" key="4">
    <source>
        <dbReference type="Google" id="ProtNLM"/>
    </source>
</evidence>
<feature type="compositionally biased region" description="Polar residues" evidence="1">
    <location>
        <begin position="814"/>
        <end position="827"/>
    </location>
</feature>
<evidence type="ECO:0000313" key="2">
    <source>
        <dbReference type="EMBL" id="KAJ3573442.1"/>
    </source>
</evidence>
<feature type="compositionally biased region" description="Polar residues" evidence="1">
    <location>
        <begin position="256"/>
        <end position="265"/>
    </location>
</feature>
<feature type="compositionally biased region" description="Polar residues" evidence="1">
    <location>
        <begin position="682"/>
        <end position="696"/>
    </location>
</feature>
<dbReference type="EMBL" id="JANIEX010000103">
    <property type="protein sequence ID" value="KAJ3573442.1"/>
    <property type="molecule type" value="Genomic_DNA"/>
</dbReference>
<feature type="compositionally biased region" description="Basic and acidic residues" evidence="1">
    <location>
        <begin position="425"/>
        <end position="450"/>
    </location>
</feature>
<feature type="compositionally biased region" description="Polar residues" evidence="1">
    <location>
        <begin position="777"/>
        <end position="807"/>
    </location>
</feature>
<dbReference type="CDD" id="cd11655">
    <property type="entry name" value="rap1_myb-like"/>
    <property type="match status" value="1"/>
</dbReference>
<dbReference type="Proteomes" id="UP001213000">
    <property type="component" value="Unassembled WGS sequence"/>
</dbReference>
<feature type="compositionally biased region" description="Low complexity" evidence="1">
    <location>
        <begin position="733"/>
        <end position="767"/>
    </location>
</feature>
<reference evidence="2" key="1">
    <citation type="submission" date="2022-07" db="EMBL/GenBank/DDBJ databases">
        <title>Genome Sequence of Leucocoprinus birnbaumii.</title>
        <authorList>
            <person name="Buettner E."/>
        </authorList>
    </citation>
    <scope>NUCLEOTIDE SEQUENCE</scope>
    <source>
        <strain evidence="2">VT141</strain>
    </source>
</reference>
<sequence length="873" mass="96444">MGGYLGRKRTEFTKEDDDNLCWWISRKIPDAEDGGRLSFGIWRELLSAAAVDKDLAWAHRHTLESWRERYRKRRGRFDPQIERFAKDYPPEPTARYGLSRRYNKNPAKAIKFVEHDVEVIELTEGSASEPESDLDAGARTKRRKYSSGKATKAPKRRRVEDSDESSPALVIAHKKTAQVLPVKTERSSSQISPKGNGKGKAVDEGSPEPNEDRDPYEFSLASETFEPDLTRAQQLNGSHRPMRQTELHLTPAPSPTLVQRASSAIRSPRQPLPISPPTRRVNLVEPPSSHPSTSFRNVRHSSPAFAGPGSPSRSAIQSHNTSATEPSSRSMVVPELTGSASNVGNAPAESSITRESTHKPSSPISQPMRMARKRPSRQQRIPTPSDEGERKSSQESQWAPYRNTRSRSRSVELASLPQKSRKGKGREILRKEQPLEPVHESQVEQEHDAETGDGQVVSGGAETMEDERNVANILIPNPDEPVSQTLSGVSTGQVDGSRNETSESEDETEEEGEGVQRSVRRGKEEEEEETQDVEAHGEVASVDNEDEETAKFETAPTAVAETLDLELEDDVDDDIHDISSLSESEDVPSPKDEDGTLDISSDDEATEQQFVSQIQAKRPEPQRQRRSPLSSDDEEVDQSIQSPQKTPLKSAREVLDLFGSSPEIIKSREKQKQQPTRKPFNDVQTGSPGLLQPQNQKRPRQSLPASRPTRNTHTRPRASLPPSGRTFVTPVNQTLQRLTGPLRTTLTGGESDHPSSPSSVGSLPQVSFGVTPRHSAQAGSTSRGPSSLRRSIPLSQPRQAQLQSQAPSHRRASADSTSSEMQATFPISGTRADAVRQQIEQELKESPYAPPSGTKAAWVVASSQRVLRPRKRA</sequence>
<feature type="compositionally biased region" description="Acidic residues" evidence="1">
    <location>
        <begin position="563"/>
        <end position="575"/>
    </location>
</feature>
<comment type="caution">
    <text evidence="2">The sequence shown here is derived from an EMBL/GenBank/DDBJ whole genome shotgun (WGS) entry which is preliminary data.</text>
</comment>
<evidence type="ECO:0000313" key="3">
    <source>
        <dbReference type="Proteomes" id="UP001213000"/>
    </source>
</evidence>
<feature type="compositionally biased region" description="Polar residues" evidence="1">
    <location>
        <begin position="338"/>
        <end position="365"/>
    </location>
</feature>
<dbReference type="InterPro" id="IPR009057">
    <property type="entry name" value="Homeodomain-like_sf"/>
</dbReference>
<protein>
    <recommendedName>
        <fullName evidence="4">Rap1 Myb domain-containing protein</fullName>
    </recommendedName>
</protein>
<evidence type="ECO:0000256" key="1">
    <source>
        <dbReference type="SAM" id="MobiDB-lite"/>
    </source>
</evidence>
<feature type="compositionally biased region" description="Basic residues" evidence="1">
    <location>
        <begin position="139"/>
        <end position="157"/>
    </location>
</feature>
<gene>
    <name evidence="2" type="ORF">NP233_g2432</name>
</gene>
<dbReference type="AlphaFoldDB" id="A0AAD5VYA5"/>
<feature type="compositionally biased region" description="Polar residues" evidence="1">
    <location>
        <begin position="316"/>
        <end position="330"/>
    </location>
</feature>
<feature type="compositionally biased region" description="Polar residues" evidence="1">
    <location>
        <begin position="482"/>
        <end position="496"/>
    </location>
</feature>
<dbReference type="SUPFAM" id="SSF46689">
    <property type="entry name" value="Homeodomain-like"/>
    <property type="match status" value="1"/>
</dbReference>
<feature type="region of interest" description="Disordered" evidence="1">
    <location>
        <begin position="123"/>
        <end position="873"/>
    </location>
</feature>
<keyword evidence="3" id="KW-1185">Reference proteome</keyword>
<proteinExistence type="predicted"/>
<accession>A0AAD5VYA5</accession>
<organism evidence="2 3">
    <name type="scientific">Leucocoprinus birnbaumii</name>
    <dbReference type="NCBI Taxonomy" id="56174"/>
    <lineage>
        <taxon>Eukaryota</taxon>
        <taxon>Fungi</taxon>
        <taxon>Dikarya</taxon>
        <taxon>Basidiomycota</taxon>
        <taxon>Agaricomycotina</taxon>
        <taxon>Agaricomycetes</taxon>
        <taxon>Agaricomycetidae</taxon>
        <taxon>Agaricales</taxon>
        <taxon>Agaricineae</taxon>
        <taxon>Agaricaceae</taxon>
        <taxon>Leucocoprinus</taxon>
    </lineage>
</organism>
<feature type="compositionally biased region" description="Polar residues" evidence="1">
    <location>
        <begin position="638"/>
        <end position="647"/>
    </location>
</feature>
<feature type="compositionally biased region" description="Low complexity" evidence="1">
    <location>
        <begin position="301"/>
        <end position="315"/>
    </location>
</feature>
<name>A0AAD5VYA5_9AGAR</name>
<feature type="compositionally biased region" description="Acidic residues" evidence="1">
    <location>
        <begin position="502"/>
        <end position="513"/>
    </location>
</feature>